<dbReference type="EMBL" id="SJPY01000001">
    <property type="protein sequence ID" value="TWU44833.1"/>
    <property type="molecule type" value="Genomic_DNA"/>
</dbReference>
<proteinExistence type="predicted"/>
<dbReference type="Pfam" id="PF01370">
    <property type="entry name" value="Epimerase"/>
    <property type="match status" value="1"/>
</dbReference>
<dbReference type="InterPro" id="IPR001509">
    <property type="entry name" value="Epimerase_deHydtase"/>
</dbReference>
<dbReference type="Proteomes" id="UP000315471">
    <property type="component" value="Unassembled WGS sequence"/>
</dbReference>
<gene>
    <name evidence="3" type="ORF">Q31b_00030</name>
</gene>
<feature type="region of interest" description="Disordered" evidence="1">
    <location>
        <begin position="265"/>
        <end position="287"/>
    </location>
</feature>
<evidence type="ECO:0000259" key="2">
    <source>
        <dbReference type="Pfam" id="PF01370"/>
    </source>
</evidence>
<dbReference type="InterPro" id="IPR036291">
    <property type="entry name" value="NAD(P)-bd_dom_sf"/>
</dbReference>
<evidence type="ECO:0000313" key="4">
    <source>
        <dbReference type="Proteomes" id="UP000315471"/>
    </source>
</evidence>
<dbReference type="SUPFAM" id="SSF51735">
    <property type="entry name" value="NAD(P)-binding Rossmann-fold domains"/>
    <property type="match status" value="1"/>
</dbReference>
<name>A0A5C6E570_9BACT</name>
<dbReference type="PANTHER" id="PTHR48079">
    <property type="entry name" value="PROTEIN YEEZ"/>
    <property type="match status" value="1"/>
</dbReference>
<reference evidence="3 4" key="1">
    <citation type="submission" date="2019-02" db="EMBL/GenBank/DDBJ databases">
        <title>Deep-cultivation of Planctomycetes and their phenomic and genomic characterization uncovers novel biology.</title>
        <authorList>
            <person name="Wiegand S."/>
            <person name="Jogler M."/>
            <person name="Boedeker C."/>
            <person name="Pinto D."/>
            <person name="Vollmers J."/>
            <person name="Rivas-Marin E."/>
            <person name="Kohn T."/>
            <person name="Peeters S.H."/>
            <person name="Heuer A."/>
            <person name="Rast P."/>
            <person name="Oberbeckmann S."/>
            <person name="Bunk B."/>
            <person name="Jeske O."/>
            <person name="Meyerdierks A."/>
            <person name="Storesund J.E."/>
            <person name="Kallscheuer N."/>
            <person name="Luecker S."/>
            <person name="Lage O.M."/>
            <person name="Pohl T."/>
            <person name="Merkel B.J."/>
            <person name="Hornburger P."/>
            <person name="Mueller R.-W."/>
            <person name="Bruemmer F."/>
            <person name="Labrenz M."/>
            <person name="Spormann A.M."/>
            <person name="Op Den Camp H."/>
            <person name="Overmann J."/>
            <person name="Amann R."/>
            <person name="Jetten M.S.M."/>
            <person name="Mascher T."/>
            <person name="Medema M.H."/>
            <person name="Devos D.P."/>
            <person name="Kaster A.-K."/>
            <person name="Ovreas L."/>
            <person name="Rohde M."/>
            <person name="Galperin M.Y."/>
            <person name="Jogler C."/>
        </authorList>
    </citation>
    <scope>NUCLEOTIDE SEQUENCE [LARGE SCALE GENOMIC DNA]</scope>
    <source>
        <strain evidence="3 4">Q31b</strain>
    </source>
</reference>
<comment type="caution">
    <text evidence="3">The sequence shown here is derived from an EMBL/GenBank/DDBJ whole genome shotgun (WGS) entry which is preliminary data.</text>
</comment>
<evidence type="ECO:0000256" key="1">
    <source>
        <dbReference type="SAM" id="MobiDB-lite"/>
    </source>
</evidence>
<dbReference type="Gene3D" id="3.40.50.720">
    <property type="entry name" value="NAD(P)-binding Rossmann-like Domain"/>
    <property type="match status" value="1"/>
</dbReference>
<feature type="compositionally biased region" description="Polar residues" evidence="1">
    <location>
        <begin position="16"/>
        <end position="25"/>
    </location>
</feature>
<dbReference type="InterPro" id="IPR051783">
    <property type="entry name" value="NAD(P)-dependent_oxidoreduct"/>
</dbReference>
<sequence length="321" mass="36427">MVSQISQPGCHYSRLPSKSETSLEPTHSEPSDFDSSVLIFGCGYLGQIYGRLATQTGGQVYATTRVTSRRRRLEEQGFQPVVADWTDRRSLKRLPKVGRVLVAVSYDSDCGMSRYDSQVGGFRNLLSVIDDNVNVCYISTTGVYHQTDGRWVDERSPTRPTRVGGKVHLEAESMLHRFRPNSAWTILRLAGIYGPDRVPRIASVVEGRPIASDKDGFLNLIHVHDAARAVHSTWENAKRRVYAVCDDQPMRRAEFYREIARQTHAPNPTFVPPSAESSRSQRSESNKRIWNRRLKNDLLNKLDYPTYREGLAQILAFESRI</sequence>
<dbReference type="AlphaFoldDB" id="A0A5C6E570"/>
<feature type="region of interest" description="Disordered" evidence="1">
    <location>
        <begin position="1"/>
        <end position="31"/>
    </location>
</feature>
<dbReference type="GO" id="GO:0004029">
    <property type="term" value="F:aldehyde dehydrogenase (NAD+) activity"/>
    <property type="evidence" value="ECO:0007669"/>
    <property type="project" value="TreeGrafter"/>
</dbReference>
<feature type="domain" description="NAD-dependent epimerase/dehydratase" evidence="2">
    <location>
        <begin position="38"/>
        <end position="242"/>
    </location>
</feature>
<dbReference type="GO" id="GO:0005737">
    <property type="term" value="C:cytoplasm"/>
    <property type="evidence" value="ECO:0007669"/>
    <property type="project" value="TreeGrafter"/>
</dbReference>
<evidence type="ECO:0000313" key="3">
    <source>
        <dbReference type="EMBL" id="TWU44833.1"/>
    </source>
</evidence>
<keyword evidence="4" id="KW-1185">Reference proteome</keyword>
<organism evidence="3 4">
    <name type="scientific">Novipirellula aureliae</name>
    <dbReference type="NCBI Taxonomy" id="2527966"/>
    <lineage>
        <taxon>Bacteria</taxon>
        <taxon>Pseudomonadati</taxon>
        <taxon>Planctomycetota</taxon>
        <taxon>Planctomycetia</taxon>
        <taxon>Pirellulales</taxon>
        <taxon>Pirellulaceae</taxon>
        <taxon>Novipirellula</taxon>
    </lineage>
</organism>
<dbReference type="PANTHER" id="PTHR48079:SF6">
    <property type="entry name" value="NAD(P)-BINDING DOMAIN-CONTAINING PROTEIN-RELATED"/>
    <property type="match status" value="1"/>
</dbReference>
<protein>
    <submittedName>
        <fullName evidence="3">RmlD substrate binding domain protein</fullName>
    </submittedName>
</protein>
<accession>A0A5C6E570</accession>